<reference evidence="2 3" key="1">
    <citation type="submission" date="2024-06" db="EMBL/GenBank/DDBJ databases">
        <title>The Natural Products Discovery Center: Release of the First 8490 Sequenced Strains for Exploring Actinobacteria Biosynthetic Diversity.</title>
        <authorList>
            <person name="Kalkreuter E."/>
            <person name="Kautsar S.A."/>
            <person name="Yang D."/>
            <person name="Bader C.D."/>
            <person name="Teijaro C.N."/>
            <person name="Fluegel L."/>
            <person name="Davis C.M."/>
            <person name="Simpson J.R."/>
            <person name="Lauterbach L."/>
            <person name="Steele A.D."/>
            <person name="Gui C."/>
            <person name="Meng S."/>
            <person name="Li G."/>
            <person name="Viehrig K."/>
            <person name="Ye F."/>
            <person name="Su P."/>
            <person name="Kiefer A.F."/>
            <person name="Nichols A."/>
            <person name="Cepeda A.J."/>
            <person name="Yan W."/>
            <person name="Fan B."/>
            <person name="Jiang Y."/>
            <person name="Adhikari A."/>
            <person name="Zheng C.-J."/>
            <person name="Schuster L."/>
            <person name="Cowan T.M."/>
            <person name="Smanski M.J."/>
            <person name="Chevrette M.G."/>
            <person name="De Carvalho L.P.S."/>
            <person name="Shen B."/>
        </authorList>
    </citation>
    <scope>NUCLEOTIDE SEQUENCE [LARGE SCALE GENOMIC DNA]</scope>
    <source>
        <strain evidence="2 3">NPDC048274</strain>
    </source>
</reference>
<gene>
    <name evidence="2" type="ORF">AB0D65_36875</name>
</gene>
<evidence type="ECO:0000313" key="2">
    <source>
        <dbReference type="EMBL" id="MEU9356418.1"/>
    </source>
</evidence>
<feature type="region of interest" description="Disordered" evidence="1">
    <location>
        <begin position="1"/>
        <end position="37"/>
    </location>
</feature>
<evidence type="ECO:0000256" key="1">
    <source>
        <dbReference type="SAM" id="MobiDB-lite"/>
    </source>
</evidence>
<proteinExistence type="predicted"/>
<protein>
    <submittedName>
        <fullName evidence="2">Uncharacterized protein</fullName>
    </submittedName>
</protein>
<keyword evidence="3" id="KW-1185">Reference proteome</keyword>
<sequence length="141" mass="13897">MDVPRTAGVRAAAKGKGRGHGHQRGRRGAGGRQPGRRAAAVAALAQVLRSVAGYLTVPGHREMFAAAGSGEAVDLARTGADTLMRALPAEAAATAGLIGGPVPSRPGRQACAAAGLDETALVPATAGDPGGEHTPTALAPR</sequence>
<dbReference type="Proteomes" id="UP001551582">
    <property type="component" value="Unassembled WGS sequence"/>
</dbReference>
<dbReference type="EMBL" id="JBEZLS010000053">
    <property type="protein sequence ID" value="MEU9356418.1"/>
    <property type="molecule type" value="Genomic_DNA"/>
</dbReference>
<accession>A0ABV3EHE5</accession>
<evidence type="ECO:0000313" key="3">
    <source>
        <dbReference type="Proteomes" id="UP001551582"/>
    </source>
</evidence>
<dbReference type="RefSeq" id="WP_359990095.1">
    <property type="nucleotide sequence ID" value="NZ_JBEZLS010000053.1"/>
</dbReference>
<organism evidence="2 3">
    <name type="scientific">Streptomyces griseoloalbus</name>
    <dbReference type="NCBI Taxonomy" id="67303"/>
    <lineage>
        <taxon>Bacteria</taxon>
        <taxon>Bacillati</taxon>
        <taxon>Actinomycetota</taxon>
        <taxon>Actinomycetes</taxon>
        <taxon>Kitasatosporales</taxon>
        <taxon>Streptomycetaceae</taxon>
        <taxon>Streptomyces</taxon>
    </lineage>
</organism>
<comment type="caution">
    <text evidence="2">The sequence shown here is derived from an EMBL/GenBank/DDBJ whole genome shotgun (WGS) entry which is preliminary data.</text>
</comment>
<feature type="region of interest" description="Disordered" evidence="1">
    <location>
        <begin position="122"/>
        <end position="141"/>
    </location>
</feature>
<feature type="compositionally biased region" description="Basic residues" evidence="1">
    <location>
        <begin position="13"/>
        <end position="29"/>
    </location>
</feature>
<name>A0ABV3EHE5_9ACTN</name>